<keyword evidence="11" id="KW-0472">Membrane</keyword>
<sequence>MHNRLVLFTLVVQLLLQGCAALPSSGPAAEDIPENATNEAADFVVIPMTAQNAAILGQPQIRSIEDKFGTNSARPARPNIGIGDTLAVSIWEASSDGLFSTAETKQTQLTITVDQSRSIFIPYAGRISVAGFGVEDLRDEITEKLQGQAIDPQVQVALVARESQKLTVVGDVTAPGQFDVPPNGIRLIEAIARAGGAQAPSFETELIVTRGNTRATARMDTVLANTRNNIWLRPEDTIQVRHRPRSFTAFGAVSAQNLQPFRTENVTLAEALAQAGGLDDNQADADGVFLFRYETAQRLSQAGIAAPEQTDPREIPTIYRLDLSEPEAFFIAGAFAMHDKDIIYVANAPATDLQKFTATILSPLLSSTNTIDGLVN</sequence>
<evidence type="ECO:0000256" key="14">
    <source>
        <dbReference type="ARBA" id="ARBA00023288"/>
    </source>
</evidence>
<keyword evidence="14" id="KW-0449">Lipoprotein</keyword>
<evidence type="ECO:0000256" key="11">
    <source>
        <dbReference type="ARBA" id="ARBA00023136"/>
    </source>
</evidence>
<evidence type="ECO:0000256" key="5">
    <source>
        <dbReference type="ARBA" id="ARBA00022597"/>
    </source>
</evidence>
<evidence type="ECO:0000313" key="19">
    <source>
        <dbReference type="Proteomes" id="UP001440612"/>
    </source>
</evidence>
<evidence type="ECO:0000256" key="12">
    <source>
        <dbReference type="ARBA" id="ARBA00023139"/>
    </source>
</evidence>
<evidence type="ECO:0000256" key="8">
    <source>
        <dbReference type="ARBA" id="ARBA00023047"/>
    </source>
</evidence>
<feature type="domain" description="SLBB" evidence="17">
    <location>
        <begin position="250"/>
        <end position="345"/>
    </location>
</feature>
<name>A0ABZ2V6T0_9RHOB</name>
<feature type="chain" id="PRO_5046449689" evidence="15">
    <location>
        <begin position="29"/>
        <end position="376"/>
    </location>
</feature>
<gene>
    <name evidence="18" type="ORF">AABB29_19135</name>
</gene>
<dbReference type="Gene3D" id="3.10.560.10">
    <property type="entry name" value="Outer membrane lipoprotein wza domain like"/>
    <property type="match status" value="2"/>
</dbReference>
<organism evidence="18 19">
    <name type="scientific">Yoonia phaeophyticola</name>
    <dbReference type="NCBI Taxonomy" id="3137369"/>
    <lineage>
        <taxon>Bacteria</taxon>
        <taxon>Pseudomonadati</taxon>
        <taxon>Pseudomonadota</taxon>
        <taxon>Alphaproteobacteria</taxon>
        <taxon>Rhodobacterales</taxon>
        <taxon>Paracoccaceae</taxon>
        <taxon>Yoonia</taxon>
    </lineage>
</organism>
<dbReference type="Pfam" id="PF22461">
    <property type="entry name" value="SLBB_2"/>
    <property type="match status" value="2"/>
</dbReference>
<feature type="signal peptide" evidence="15">
    <location>
        <begin position="1"/>
        <end position="28"/>
    </location>
</feature>
<keyword evidence="10" id="KW-0626">Porin</keyword>
<keyword evidence="9" id="KW-0406">Ion transport</keyword>
<evidence type="ECO:0000256" key="10">
    <source>
        <dbReference type="ARBA" id="ARBA00023114"/>
    </source>
</evidence>
<dbReference type="EMBL" id="CP150951">
    <property type="protein sequence ID" value="WZC48922.1"/>
    <property type="molecule type" value="Genomic_DNA"/>
</dbReference>
<evidence type="ECO:0000256" key="9">
    <source>
        <dbReference type="ARBA" id="ARBA00023065"/>
    </source>
</evidence>
<comment type="similarity">
    <text evidence="2">Belongs to the BexD/CtrA/VexA family.</text>
</comment>
<evidence type="ECO:0000256" key="13">
    <source>
        <dbReference type="ARBA" id="ARBA00023237"/>
    </source>
</evidence>
<dbReference type="PANTHER" id="PTHR33619:SF3">
    <property type="entry name" value="POLYSACCHARIDE EXPORT PROTEIN GFCE-RELATED"/>
    <property type="match status" value="1"/>
</dbReference>
<keyword evidence="4" id="KW-1134">Transmembrane beta strand</keyword>
<feature type="domain" description="Polysaccharide export protein N-terminal" evidence="16">
    <location>
        <begin position="78"/>
        <end position="158"/>
    </location>
</feature>
<evidence type="ECO:0000259" key="16">
    <source>
        <dbReference type="Pfam" id="PF02563"/>
    </source>
</evidence>
<keyword evidence="19" id="KW-1185">Reference proteome</keyword>
<dbReference type="PROSITE" id="PS51257">
    <property type="entry name" value="PROKAR_LIPOPROTEIN"/>
    <property type="match status" value="1"/>
</dbReference>
<keyword evidence="5" id="KW-0762">Sugar transport</keyword>
<dbReference type="Proteomes" id="UP001440612">
    <property type="component" value="Chromosome"/>
</dbReference>
<evidence type="ECO:0000313" key="18">
    <source>
        <dbReference type="EMBL" id="WZC48922.1"/>
    </source>
</evidence>
<dbReference type="InterPro" id="IPR003715">
    <property type="entry name" value="Poly_export_N"/>
</dbReference>
<evidence type="ECO:0000256" key="3">
    <source>
        <dbReference type="ARBA" id="ARBA00022448"/>
    </source>
</evidence>
<evidence type="ECO:0000259" key="17">
    <source>
        <dbReference type="Pfam" id="PF22461"/>
    </source>
</evidence>
<keyword evidence="3" id="KW-0813">Transport</keyword>
<keyword evidence="12" id="KW-0564">Palmitate</keyword>
<evidence type="ECO:0000256" key="2">
    <source>
        <dbReference type="ARBA" id="ARBA00009450"/>
    </source>
</evidence>
<dbReference type="Pfam" id="PF02563">
    <property type="entry name" value="Poly_export"/>
    <property type="match status" value="1"/>
</dbReference>
<feature type="domain" description="SLBB" evidence="17">
    <location>
        <begin position="164"/>
        <end position="240"/>
    </location>
</feature>
<keyword evidence="7 15" id="KW-0732">Signal</keyword>
<dbReference type="InterPro" id="IPR049712">
    <property type="entry name" value="Poly_export"/>
</dbReference>
<keyword evidence="13" id="KW-0998">Cell outer membrane</keyword>
<reference evidence="19" key="1">
    <citation type="submission" date="2024-04" db="EMBL/GenBank/DDBJ databases">
        <title>Phylogenomic analyses of a clade within the roseobacter group suggest taxonomic reassignments of species of the genera Aestuariivita, Citreicella, Loktanella, Nautella, Pelagibaca, Ruegeria, Thalassobius, Thiobacimonas and Tropicibacter, and the proposal o.</title>
        <authorList>
            <person name="Jeon C.O."/>
        </authorList>
    </citation>
    <scope>NUCLEOTIDE SEQUENCE [LARGE SCALE GENOMIC DNA]</scope>
    <source>
        <strain evidence="19">BS5-3</strain>
    </source>
</reference>
<evidence type="ECO:0000256" key="7">
    <source>
        <dbReference type="ARBA" id="ARBA00022729"/>
    </source>
</evidence>
<dbReference type="Gene3D" id="3.30.1950.10">
    <property type="entry name" value="wza like domain"/>
    <property type="match status" value="1"/>
</dbReference>
<proteinExistence type="inferred from homology"/>
<evidence type="ECO:0000256" key="15">
    <source>
        <dbReference type="SAM" id="SignalP"/>
    </source>
</evidence>
<dbReference type="PANTHER" id="PTHR33619">
    <property type="entry name" value="POLYSACCHARIDE EXPORT PROTEIN GFCE-RELATED"/>
    <property type="match status" value="1"/>
</dbReference>
<comment type="subcellular location">
    <subcellularLocation>
        <location evidence="1">Cell outer membrane</location>
        <topology evidence="1">Multi-pass membrane protein</topology>
    </subcellularLocation>
</comment>
<evidence type="ECO:0000256" key="6">
    <source>
        <dbReference type="ARBA" id="ARBA00022692"/>
    </source>
</evidence>
<keyword evidence="8" id="KW-0625">Polysaccharide transport</keyword>
<dbReference type="RefSeq" id="WP_341367035.1">
    <property type="nucleotide sequence ID" value="NZ_CP150951.2"/>
</dbReference>
<protein>
    <submittedName>
        <fullName evidence="18">Polysaccharide biosynthesis/export family protein</fullName>
    </submittedName>
</protein>
<evidence type="ECO:0000256" key="4">
    <source>
        <dbReference type="ARBA" id="ARBA00022452"/>
    </source>
</evidence>
<accession>A0ABZ2V6T0</accession>
<evidence type="ECO:0000256" key="1">
    <source>
        <dbReference type="ARBA" id="ARBA00004571"/>
    </source>
</evidence>
<dbReference type="InterPro" id="IPR054765">
    <property type="entry name" value="SLBB_dom"/>
</dbReference>
<keyword evidence="6" id="KW-0812">Transmembrane</keyword>